<dbReference type="SUPFAM" id="SSF48403">
    <property type="entry name" value="Ankyrin repeat"/>
    <property type="match status" value="2"/>
</dbReference>
<dbReference type="Gene3D" id="1.25.40.20">
    <property type="entry name" value="Ankyrin repeat-containing domain"/>
    <property type="match status" value="2"/>
</dbReference>
<dbReference type="Pfam" id="PF12796">
    <property type="entry name" value="Ank_2"/>
    <property type="match status" value="2"/>
</dbReference>
<dbReference type="InterPro" id="IPR036770">
    <property type="entry name" value="Ankyrin_rpt-contain_sf"/>
</dbReference>
<comment type="caution">
    <text evidence="1">The sequence shown here is derived from an EMBL/GenBank/DDBJ whole genome shotgun (WGS) entry which is preliminary data.</text>
</comment>
<evidence type="ECO:0008006" key="3">
    <source>
        <dbReference type="Google" id="ProtNLM"/>
    </source>
</evidence>
<dbReference type="SMART" id="SM00248">
    <property type="entry name" value="ANK"/>
    <property type="match status" value="8"/>
</dbReference>
<dbReference type="AlphaFoldDB" id="A0A0C1MVI8"/>
<dbReference type="PANTHER" id="PTHR24121:SF23">
    <property type="entry name" value="NO MECHANORECEPTOR POTENTIAL C, ISOFORM H"/>
    <property type="match status" value="1"/>
</dbReference>
<proteinExistence type="predicted"/>
<evidence type="ECO:0000313" key="2">
    <source>
        <dbReference type="Proteomes" id="UP000031258"/>
    </source>
</evidence>
<dbReference type="Proteomes" id="UP000031258">
    <property type="component" value="Unassembled WGS sequence"/>
</dbReference>
<evidence type="ECO:0000313" key="1">
    <source>
        <dbReference type="EMBL" id="KIE06242.1"/>
    </source>
</evidence>
<reference evidence="1 2" key="1">
    <citation type="submission" date="2014-11" db="EMBL/GenBank/DDBJ databases">
        <title>A Rickettsiales Symbiont of Amoebae With Ancient Features.</title>
        <authorList>
            <person name="Schulz F."/>
            <person name="Martijn J."/>
            <person name="Wascher F."/>
            <person name="Kostanjsek R."/>
            <person name="Ettema T.J."/>
            <person name="Horn M."/>
        </authorList>
    </citation>
    <scope>NUCLEOTIDE SEQUENCE [LARGE SCALE GENOMIC DNA]</scope>
    <source>
        <strain evidence="1 2">UWC36</strain>
    </source>
</reference>
<sequence>MTLTKYEAFMLRKDIESNQTDPTLRDIVNRRRNNRDEELNLLFEAPEVLSFSDYTGANLIMLAATQEGNADFISIINELEPSLIDAVNNDGDNPLTYAAVNGVLDALIILLKLKPDLVTKVNKEGNNALMVAAQHKQDKIVNYLFEYRPDLINVTNKQGDNLLFIAVKRDNPELVAKIISLDQSLLKVINNNGDLPIMAAVGERALGAYKVLKRYSSLEDPNMILNTINRQGDSILTIAARVGDLTIFQEWYNYFEGKAKQAKGQIHGMNFLVIAVQNKSNAIIEFIYNRYIQALNGATTGSHRYEDNYNAQLRDFIPLFLQGSSALIAAAINNPSVINQLFSIAQYAGVEKQMEAGILAAVQSGNLSSIYTFLNLGRCSLWTPDSSGNNLLMVAILHKKIDVIKYMLNSNFMNQKAFIDYTNNNGDNALILAAQTGNIKITKLLVTYEGAHRFNINHINNQGYNVFAYTPNLEMGLLLIAAGAKELKCPSHSLEQWLKVLGLKNIDEFQVLKQNIEASSLITNDTTFIGTWISELPNELKFHIASTSFLEKYPGVREVFSKDEGYFSILKARLEAEHKSIPKLPGQQEQEDLIGDHINKASKFVSDAVIKTYINDNQINLRPAQQSILILQVSNWLNNVLQSEQQLFGGYVFPELRAELMRSTFRILNTCSVPFPIGTREAIERVANKVLNTIPTSYVQKYAMNEKTGEQRGI</sequence>
<organism evidence="1 2">
    <name type="scientific">Candidatus Jidaibacter acanthamoebae</name>
    <dbReference type="NCBI Taxonomy" id="86105"/>
    <lineage>
        <taxon>Bacteria</taxon>
        <taxon>Pseudomonadati</taxon>
        <taxon>Pseudomonadota</taxon>
        <taxon>Alphaproteobacteria</taxon>
        <taxon>Rickettsiales</taxon>
        <taxon>Candidatus Midichloriaceae</taxon>
        <taxon>Candidatus Jidaibacter</taxon>
    </lineage>
</organism>
<protein>
    <recommendedName>
        <fullName evidence="3">Ankyrin repeat protein</fullName>
    </recommendedName>
</protein>
<name>A0A0C1MVI8_9RICK</name>
<gene>
    <name evidence="1" type="ORF">NF27_AV00050</name>
</gene>
<dbReference type="STRING" id="86105.NF27_AV00050"/>
<dbReference type="EMBL" id="JSWE01000022">
    <property type="protein sequence ID" value="KIE06242.1"/>
    <property type="molecule type" value="Genomic_DNA"/>
</dbReference>
<accession>A0A0C1MVI8</accession>
<keyword evidence="2" id="KW-1185">Reference proteome</keyword>
<dbReference type="PANTHER" id="PTHR24121">
    <property type="entry name" value="NO MECHANORECEPTOR POTENTIAL C, ISOFORM D-RELATED"/>
    <property type="match status" value="1"/>
</dbReference>
<dbReference type="InterPro" id="IPR002110">
    <property type="entry name" value="Ankyrin_rpt"/>
</dbReference>